<proteinExistence type="predicted"/>
<name>A0ABV7CD44_9GAMM</name>
<keyword evidence="2" id="KW-1185">Reference proteome</keyword>
<dbReference type="InterPro" id="IPR011990">
    <property type="entry name" value="TPR-like_helical_dom_sf"/>
</dbReference>
<evidence type="ECO:0008006" key="3">
    <source>
        <dbReference type="Google" id="ProtNLM"/>
    </source>
</evidence>
<dbReference type="Gene3D" id="1.25.40.10">
    <property type="entry name" value="Tetratricopeptide repeat domain"/>
    <property type="match status" value="1"/>
</dbReference>
<dbReference type="RefSeq" id="WP_377119605.1">
    <property type="nucleotide sequence ID" value="NZ_JBHRSD010000001.1"/>
</dbReference>
<dbReference type="EMBL" id="JBHRSD010000001">
    <property type="protein sequence ID" value="MFC3030925.1"/>
    <property type="molecule type" value="Genomic_DNA"/>
</dbReference>
<evidence type="ECO:0000313" key="2">
    <source>
        <dbReference type="Proteomes" id="UP001595453"/>
    </source>
</evidence>
<gene>
    <name evidence="1" type="ORF">ACFOEE_00065</name>
</gene>
<dbReference type="SUPFAM" id="SSF48452">
    <property type="entry name" value="TPR-like"/>
    <property type="match status" value="1"/>
</dbReference>
<comment type="caution">
    <text evidence="1">The sequence shown here is derived from an EMBL/GenBank/DDBJ whole genome shotgun (WGS) entry which is preliminary data.</text>
</comment>
<sequence>MLSLQSWANIDLAKLRQQFTKEPQQIIAQWPHIQSLPASSGAFHAMTWVIRAAAVTGNLANFEQVAEQLRLPKWQAYIRSSEHKLLNNLGILYRNRQQFDFAAASYQCAATLAAKAQDSNEQVRILLNLHSTYLASAQREKAQLLLTQMDNLPIEGRQRTRLWHKVAKDAQLQGDFAQAETLYLKVFRAHSINKDNVGAARAGLNLLHVYIVSANTDAFWRYHNTIRQYIMDVVKNNHEYLLHLQLMVAINNYQTHPSSEELEKARFFLSQAQRLMSFGLQDEMHLYGQLLNATQQTASETSQNMPVNTALQSKDIAKSKMTSTQLSPVYNFYCLSQ</sequence>
<reference evidence="2" key="1">
    <citation type="journal article" date="2019" name="Int. J. Syst. Evol. Microbiol.">
        <title>The Global Catalogue of Microorganisms (GCM) 10K type strain sequencing project: providing services to taxonomists for standard genome sequencing and annotation.</title>
        <authorList>
            <consortium name="The Broad Institute Genomics Platform"/>
            <consortium name="The Broad Institute Genome Sequencing Center for Infectious Disease"/>
            <person name="Wu L."/>
            <person name="Ma J."/>
        </authorList>
    </citation>
    <scope>NUCLEOTIDE SEQUENCE [LARGE SCALE GENOMIC DNA]</scope>
    <source>
        <strain evidence="2">KCTC 42730</strain>
    </source>
</reference>
<evidence type="ECO:0000313" key="1">
    <source>
        <dbReference type="EMBL" id="MFC3030925.1"/>
    </source>
</evidence>
<protein>
    <recommendedName>
        <fullName evidence="3">Tetratricopeptide repeat protein</fullName>
    </recommendedName>
</protein>
<accession>A0ABV7CD44</accession>
<organism evidence="1 2">
    <name type="scientific">Pseudoalteromonas fenneropenaei</name>
    <dbReference type="NCBI Taxonomy" id="1737459"/>
    <lineage>
        <taxon>Bacteria</taxon>
        <taxon>Pseudomonadati</taxon>
        <taxon>Pseudomonadota</taxon>
        <taxon>Gammaproteobacteria</taxon>
        <taxon>Alteromonadales</taxon>
        <taxon>Pseudoalteromonadaceae</taxon>
        <taxon>Pseudoalteromonas</taxon>
    </lineage>
</organism>
<dbReference type="Proteomes" id="UP001595453">
    <property type="component" value="Unassembled WGS sequence"/>
</dbReference>